<comment type="caution">
    <text evidence="1">The sequence shown here is derived from an EMBL/GenBank/DDBJ whole genome shotgun (WGS) entry which is preliminary data.</text>
</comment>
<reference evidence="1 2" key="1">
    <citation type="submission" date="2020-12" db="EMBL/GenBank/DDBJ databases">
        <title>Metabolic potential, ecology and presence of endohyphal bacteria is reflected in genomic diversity of Mucoromycotina.</title>
        <authorList>
            <person name="Muszewska A."/>
            <person name="Okrasinska A."/>
            <person name="Steczkiewicz K."/>
            <person name="Drgas O."/>
            <person name="Orlowska M."/>
            <person name="Perlinska-Lenart U."/>
            <person name="Aleksandrzak-Piekarczyk T."/>
            <person name="Szatraj K."/>
            <person name="Zielenkiewicz U."/>
            <person name="Pilsyk S."/>
            <person name="Malc E."/>
            <person name="Mieczkowski P."/>
            <person name="Kruszewska J.S."/>
            <person name="Biernat P."/>
            <person name="Pawlowska J."/>
        </authorList>
    </citation>
    <scope>NUCLEOTIDE SEQUENCE [LARGE SCALE GENOMIC DNA]</scope>
    <source>
        <strain evidence="1 2">CBS 142.35</strain>
    </source>
</reference>
<dbReference type="OrthoDB" id="2289021at2759"/>
<dbReference type="AlphaFoldDB" id="A0A8H7VDF7"/>
<dbReference type="Gene3D" id="3.30.70.270">
    <property type="match status" value="1"/>
</dbReference>
<accession>A0A8H7VDF7</accession>
<proteinExistence type="predicted"/>
<keyword evidence="2" id="KW-1185">Reference proteome</keyword>
<evidence type="ECO:0000313" key="2">
    <source>
        <dbReference type="Proteomes" id="UP000646827"/>
    </source>
</evidence>
<evidence type="ECO:0008006" key="3">
    <source>
        <dbReference type="Google" id="ProtNLM"/>
    </source>
</evidence>
<gene>
    <name evidence="1" type="ORF">INT45_010940</name>
</gene>
<sequence>MALNNTQAWLLSTAPVSATAYKPPTFSTLLHRPHFNYRSRNHDILKKEAIEKVPPHTPGFWSRLFLLPKKDDGLRPVLDLRPLNQYLPTIHFKRESWPTITNMIQPGDYLISIDLRDAFHHIIAIHPIHRHLLQFQWRNKLYQYSHRSI</sequence>
<dbReference type="InterPro" id="IPR052055">
    <property type="entry name" value="Hepadnavirus_pol/RT"/>
</dbReference>
<evidence type="ECO:0000313" key="1">
    <source>
        <dbReference type="EMBL" id="KAG2210429.1"/>
    </source>
</evidence>
<dbReference type="Gene3D" id="3.10.10.10">
    <property type="entry name" value="HIV Type 1 Reverse Transcriptase, subunit A, domain 1"/>
    <property type="match status" value="1"/>
</dbReference>
<dbReference type="InterPro" id="IPR043128">
    <property type="entry name" value="Rev_trsase/Diguanyl_cyclase"/>
</dbReference>
<protein>
    <recommendedName>
        <fullName evidence="3">Reverse transcriptase domain-containing protein</fullName>
    </recommendedName>
</protein>
<dbReference type="SUPFAM" id="SSF56672">
    <property type="entry name" value="DNA/RNA polymerases"/>
    <property type="match status" value="1"/>
</dbReference>
<dbReference type="Proteomes" id="UP000646827">
    <property type="component" value="Unassembled WGS sequence"/>
</dbReference>
<dbReference type="EMBL" id="JAEPRB010000920">
    <property type="protein sequence ID" value="KAG2210429.1"/>
    <property type="molecule type" value="Genomic_DNA"/>
</dbReference>
<organism evidence="1 2">
    <name type="scientific">Circinella minor</name>
    <dbReference type="NCBI Taxonomy" id="1195481"/>
    <lineage>
        <taxon>Eukaryota</taxon>
        <taxon>Fungi</taxon>
        <taxon>Fungi incertae sedis</taxon>
        <taxon>Mucoromycota</taxon>
        <taxon>Mucoromycotina</taxon>
        <taxon>Mucoromycetes</taxon>
        <taxon>Mucorales</taxon>
        <taxon>Lichtheimiaceae</taxon>
        <taxon>Circinella</taxon>
    </lineage>
</organism>
<dbReference type="InterPro" id="IPR043502">
    <property type="entry name" value="DNA/RNA_pol_sf"/>
</dbReference>
<dbReference type="PANTHER" id="PTHR33050">
    <property type="entry name" value="REVERSE TRANSCRIPTASE DOMAIN-CONTAINING PROTEIN"/>
    <property type="match status" value="1"/>
</dbReference>
<name>A0A8H7VDF7_9FUNG</name>
<dbReference type="PANTHER" id="PTHR33050:SF7">
    <property type="entry name" value="RIBONUCLEASE H"/>
    <property type="match status" value="1"/>
</dbReference>